<evidence type="ECO:0000313" key="11">
    <source>
        <dbReference type="EMBL" id="KAL0290573.1"/>
    </source>
</evidence>
<keyword evidence="3" id="KW-0349">Heme</keyword>
<evidence type="ECO:0000256" key="8">
    <source>
        <dbReference type="ARBA" id="ARBA00023004"/>
    </source>
</evidence>
<keyword evidence="6" id="KW-1133">Transmembrane helix</keyword>
<dbReference type="PANTHER" id="PTHR24282">
    <property type="entry name" value="CYTOCHROME P450 FAMILY MEMBER"/>
    <property type="match status" value="1"/>
</dbReference>
<evidence type="ECO:0000256" key="3">
    <source>
        <dbReference type="ARBA" id="ARBA00022617"/>
    </source>
</evidence>
<name>A0AAW2JAG3_9LAMI</name>
<dbReference type="GO" id="GO:0004497">
    <property type="term" value="F:monooxygenase activity"/>
    <property type="evidence" value="ECO:0007669"/>
    <property type="project" value="UniProtKB-KW"/>
</dbReference>
<keyword evidence="7" id="KW-0560">Oxidoreductase</keyword>
<evidence type="ECO:0000256" key="6">
    <source>
        <dbReference type="ARBA" id="ARBA00022989"/>
    </source>
</evidence>
<dbReference type="GO" id="GO:0020037">
    <property type="term" value="F:heme binding"/>
    <property type="evidence" value="ECO:0007669"/>
    <property type="project" value="InterPro"/>
</dbReference>
<reference evidence="11" key="1">
    <citation type="submission" date="2020-06" db="EMBL/GenBank/DDBJ databases">
        <authorList>
            <person name="Li T."/>
            <person name="Hu X."/>
            <person name="Zhang T."/>
            <person name="Song X."/>
            <person name="Zhang H."/>
            <person name="Dai N."/>
            <person name="Sheng W."/>
            <person name="Hou X."/>
            <person name="Wei L."/>
        </authorList>
    </citation>
    <scope>NUCLEOTIDE SEQUENCE</scope>
    <source>
        <strain evidence="11">KEN8</strain>
        <tissue evidence="11">Leaf</tissue>
    </source>
</reference>
<evidence type="ECO:0000256" key="1">
    <source>
        <dbReference type="ARBA" id="ARBA00004370"/>
    </source>
</evidence>
<dbReference type="InterPro" id="IPR050665">
    <property type="entry name" value="Cytochrome_P450_Monooxygen"/>
</dbReference>
<dbReference type="GO" id="GO:0005506">
    <property type="term" value="F:iron ion binding"/>
    <property type="evidence" value="ECO:0007669"/>
    <property type="project" value="InterPro"/>
</dbReference>
<evidence type="ECO:0000256" key="5">
    <source>
        <dbReference type="ARBA" id="ARBA00022723"/>
    </source>
</evidence>
<proteinExistence type="inferred from homology"/>
<accession>A0AAW2JAG3</accession>
<dbReference type="GO" id="GO:0016020">
    <property type="term" value="C:membrane"/>
    <property type="evidence" value="ECO:0007669"/>
    <property type="project" value="UniProtKB-SubCell"/>
</dbReference>
<evidence type="ECO:0000256" key="10">
    <source>
        <dbReference type="ARBA" id="ARBA00023136"/>
    </source>
</evidence>
<keyword evidence="5" id="KW-0479">Metal-binding</keyword>
<evidence type="ECO:0000256" key="7">
    <source>
        <dbReference type="ARBA" id="ARBA00023002"/>
    </source>
</evidence>
<keyword evidence="8" id="KW-0408">Iron</keyword>
<dbReference type="AlphaFoldDB" id="A0AAW2JAG3"/>
<dbReference type="GO" id="GO:0016705">
    <property type="term" value="F:oxidoreductase activity, acting on paired donors, with incorporation or reduction of molecular oxygen"/>
    <property type="evidence" value="ECO:0007669"/>
    <property type="project" value="InterPro"/>
</dbReference>
<comment type="similarity">
    <text evidence="2">Belongs to the cytochrome P450 family.</text>
</comment>
<keyword evidence="10" id="KW-0472">Membrane</keyword>
<sequence length="230" mass="25355">MNFVILNLQVREDDYLPTEQTQLEQVNCSSRERTWKENGDFAQLTGANFLCCCISVCLENTELGVVEAKKAGENPQAAGLQGNSYKLFFGDFNEMKTMTKEAKSKPMTFSHEIVPRVSPSILKSVKNYGEQSFLWFGPRPAVIVLDPELIREILSKSYIFQKLGGNGKIVCGAKRYLFGRVEDVCGYLVGGCKCGQPLDRGGMRSPFTGSFGVFGVCVCMGDVGSPDDIL</sequence>
<dbReference type="PANTHER" id="PTHR24282:SF255">
    <property type="entry name" value="CYTOCHROME P450 72A11-RELATED"/>
    <property type="match status" value="1"/>
</dbReference>
<dbReference type="SUPFAM" id="SSF48264">
    <property type="entry name" value="Cytochrome P450"/>
    <property type="match status" value="1"/>
</dbReference>
<evidence type="ECO:0000256" key="9">
    <source>
        <dbReference type="ARBA" id="ARBA00023033"/>
    </source>
</evidence>
<gene>
    <name evidence="11" type="ORF">Scaly_2666100</name>
</gene>
<dbReference type="InterPro" id="IPR036396">
    <property type="entry name" value="Cyt_P450_sf"/>
</dbReference>
<dbReference type="EMBL" id="JACGWM010001632">
    <property type="protein sequence ID" value="KAL0290573.1"/>
    <property type="molecule type" value="Genomic_DNA"/>
</dbReference>
<reference evidence="11" key="2">
    <citation type="journal article" date="2024" name="Plant">
        <title>Genomic evolution and insights into agronomic trait innovations of Sesamum species.</title>
        <authorList>
            <person name="Miao H."/>
            <person name="Wang L."/>
            <person name="Qu L."/>
            <person name="Liu H."/>
            <person name="Sun Y."/>
            <person name="Le M."/>
            <person name="Wang Q."/>
            <person name="Wei S."/>
            <person name="Zheng Y."/>
            <person name="Lin W."/>
            <person name="Duan Y."/>
            <person name="Cao H."/>
            <person name="Xiong S."/>
            <person name="Wang X."/>
            <person name="Wei L."/>
            <person name="Li C."/>
            <person name="Ma Q."/>
            <person name="Ju M."/>
            <person name="Zhao R."/>
            <person name="Li G."/>
            <person name="Mu C."/>
            <person name="Tian Q."/>
            <person name="Mei H."/>
            <person name="Zhang T."/>
            <person name="Gao T."/>
            <person name="Zhang H."/>
        </authorList>
    </citation>
    <scope>NUCLEOTIDE SEQUENCE</scope>
    <source>
        <strain evidence="11">KEN8</strain>
    </source>
</reference>
<comment type="caution">
    <text evidence="11">The sequence shown here is derived from an EMBL/GenBank/DDBJ whole genome shotgun (WGS) entry which is preliminary data.</text>
</comment>
<protein>
    <submittedName>
        <fullName evidence="11">Cytochrome</fullName>
    </submittedName>
</protein>
<keyword evidence="9" id="KW-0503">Monooxygenase</keyword>
<organism evidence="11">
    <name type="scientific">Sesamum calycinum</name>
    <dbReference type="NCBI Taxonomy" id="2727403"/>
    <lineage>
        <taxon>Eukaryota</taxon>
        <taxon>Viridiplantae</taxon>
        <taxon>Streptophyta</taxon>
        <taxon>Embryophyta</taxon>
        <taxon>Tracheophyta</taxon>
        <taxon>Spermatophyta</taxon>
        <taxon>Magnoliopsida</taxon>
        <taxon>eudicotyledons</taxon>
        <taxon>Gunneridae</taxon>
        <taxon>Pentapetalae</taxon>
        <taxon>asterids</taxon>
        <taxon>lamiids</taxon>
        <taxon>Lamiales</taxon>
        <taxon>Pedaliaceae</taxon>
        <taxon>Sesamum</taxon>
    </lineage>
</organism>
<keyword evidence="4" id="KW-0812">Transmembrane</keyword>
<evidence type="ECO:0000256" key="2">
    <source>
        <dbReference type="ARBA" id="ARBA00010617"/>
    </source>
</evidence>
<comment type="subcellular location">
    <subcellularLocation>
        <location evidence="1">Membrane</location>
    </subcellularLocation>
</comment>
<evidence type="ECO:0000256" key="4">
    <source>
        <dbReference type="ARBA" id="ARBA00022692"/>
    </source>
</evidence>